<dbReference type="EMBL" id="ABYI02000022">
    <property type="protein sequence ID" value="EEG74114.1"/>
    <property type="molecule type" value="Genomic_DNA"/>
</dbReference>
<dbReference type="Proteomes" id="UP000004893">
    <property type="component" value="Unassembled WGS sequence"/>
</dbReference>
<feature type="compositionally biased region" description="Basic and acidic residues" evidence="1">
    <location>
        <begin position="28"/>
        <end position="44"/>
    </location>
</feature>
<evidence type="ECO:0000313" key="2">
    <source>
        <dbReference type="EMBL" id="EEG74114.1"/>
    </source>
</evidence>
<protein>
    <submittedName>
        <fullName evidence="2">Uncharacterized protein</fullName>
    </submittedName>
</protein>
<reference evidence="2" key="2">
    <citation type="submission" date="2013-06" db="EMBL/GenBank/DDBJ databases">
        <title>Draft genome sequence of Clostridium hylemonae (DSM 15053).</title>
        <authorList>
            <person name="Sudarsanam P."/>
            <person name="Ley R."/>
            <person name="Guruge J."/>
            <person name="Turnbaugh P.J."/>
            <person name="Mahowald M."/>
            <person name="Liep D."/>
            <person name="Gordon J."/>
        </authorList>
    </citation>
    <scope>NUCLEOTIDE SEQUENCE</scope>
    <source>
        <strain evidence="2">DSM 15053</strain>
    </source>
</reference>
<accession>C0C1V0</accession>
<dbReference type="HOGENOM" id="CLU_1508085_0_0_9"/>
<comment type="caution">
    <text evidence="2">The sequence shown here is derived from an EMBL/GenBank/DDBJ whole genome shotgun (WGS) entry which is preliminary data.</text>
</comment>
<sequence>MFLYTGYFMPASLSRRKKQRQIRRLARKEKETDDGKDPACKYERAGVSAEMAPVKQRGRAEGDEDSKDKDKDVEHHKASSDNSRVRIKDHDYGAHSEQRGEQPGTKIAGEGSPVLIKIDKSDHKEVGEKQQLKVFPYRFVDRTKKSGYWAFAGPLVNKMIQASEHDNCCYVRQVCLVI</sequence>
<feature type="compositionally biased region" description="Basic residues" evidence="1">
    <location>
        <begin position="14"/>
        <end position="27"/>
    </location>
</feature>
<feature type="region of interest" description="Disordered" evidence="1">
    <location>
        <begin position="13"/>
        <end position="109"/>
    </location>
</feature>
<gene>
    <name evidence="2" type="ORF">CLOHYLEM_06121</name>
</gene>
<organism evidence="2 3">
    <name type="scientific">[Clostridium] hylemonae DSM 15053</name>
    <dbReference type="NCBI Taxonomy" id="553973"/>
    <lineage>
        <taxon>Bacteria</taxon>
        <taxon>Bacillati</taxon>
        <taxon>Bacillota</taxon>
        <taxon>Clostridia</taxon>
        <taxon>Lachnospirales</taxon>
        <taxon>Lachnospiraceae</taxon>
    </lineage>
</organism>
<feature type="compositionally biased region" description="Basic and acidic residues" evidence="1">
    <location>
        <begin position="58"/>
        <end position="100"/>
    </location>
</feature>
<keyword evidence="3" id="KW-1185">Reference proteome</keyword>
<evidence type="ECO:0000313" key="3">
    <source>
        <dbReference type="Proteomes" id="UP000004893"/>
    </source>
</evidence>
<reference evidence="2" key="1">
    <citation type="submission" date="2009-02" db="EMBL/GenBank/DDBJ databases">
        <authorList>
            <person name="Fulton L."/>
            <person name="Clifton S."/>
            <person name="Fulton B."/>
            <person name="Xu J."/>
            <person name="Minx P."/>
            <person name="Pepin K.H."/>
            <person name="Johnson M."/>
            <person name="Bhonagiri V."/>
            <person name="Nash W.E."/>
            <person name="Mardis E.R."/>
            <person name="Wilson R.K."/>
        </authorList>
    </citation>
    <scope>NUCLEOTIDE SEQUENCE [LARGE SCALE GENOMIC DNA]</scope>
    <source>
        <strain evidence="2">DSM 15053</strain>
    </source>
</reference>
<name>C0C1V0_9FIRM</name>
<dbReference type="AlphaFoldDB" id="C0C1V0"/>
<dbReference type="STRING" id="553973.CLOHYLEM_06121"/>
<proteinExistence type="predicted"/>
<evidence type="ECO:0000256" key="1">
    <source>
        <dbReference type="SAM" id="MobiDB-lite"/>
    </source>
</evidence>